<dbReference type="AlphaFoldDB" id="A0ABD3I3K0"/>
<keyword evidence="1" id="KW-0812">Transmembrane</keyword>
<reference evidence="2 3" key="1">
    <citation type="submission" date="2024-09" db="EMBL/GenBank/DDBJ databases">
        <title>Chromosome-scale assembly of Riccia sorocarpa.</title>
        <authorList>
            <person name="Paukszto L."/>
        </authorList>
    </citation>
    <scope>NUCLEOTIDE SEQUENCE [LARGE SCALE GENOMIC DNA]</scope>
    <source>
        <strain evidence="2">LP-2024</strain>
        <tissue evidence="2">Aerial parts of the thallus</tissue>
    </source>
</reference>
<gene>
    <name evidence="2" type="ORF">R1sor_010942</name>
</gene>
<dbReference type="Proteomes" id="UP001633002">
    <property type="component" value="Unassembled WGS sequence"/>
</dbReference>
<evidence type="ECO:0000313" key="3">
    <source>
        <dbReference type="Proteomes" id="UP001633002"/>
    </source>
</evidence>
<feature type="transmembrane region" description="Helical" evidence="1">
    <location>
        <begin position="201"/>
        <end position="220"/>
    </location>
</feature>
<keyword evidence="1" id="KW-1133">Transmembrane helix</keyword>
<protein>
    <submittedName>
        <fullName evidence="2">Uncharacterized protein</fullName>
    </submittedName>
</protein>
<accession>A0ABD3I3K0</accession>
<evidence type="ECO:0000256" key="1">
    <source>
        <dbReference type="SAM" id="Phobius"/>
    </source>
</evidence>
<name>A0ABD3I3K0_9MARC</name>
<evidence type="ECO:0000313" key="2">
    <source>
        <dbReference type="EMBL" id="KAL3696866.1"/>
    </source>
</evidence>
<comment type="caution">
    <text evidence="2">The sequence shown here is derived from an EMBL/GenBank/DDBJ whole genome shotgun (WGS) entry which is preliminary data.</text>
</comment>
<keyword evidence="1" id="KW-0472">Membrane</keyword>
<organism evidence="2 3">
    <name type="scientific">Riccia sorocarpa</name>
    <dbReference type="NCBI Taxonomy" id="122646"/>
    <lineage>
        <taxon>Eukaryota</taxon>
        <taxon>Viridiplantae</taxon>
        <taxon>Streptophyta</taxon>
        <taxon>Embryophyta</taxon>
        <taxon>Marchantiophyta</taxon>
        <taxon>Marchantiopsida</taxon>
        <taxon>Marchantiidae</taxon>
        <taxon>Marchantiales</taxon>
        <taxon>Ricciaceae</taxon>
        <taxon>Riccia</taxon>
    </lineage>
</organism>
<proteinExistence type="predicted"/>
<sequence>MRRSCTESVNGADHSSVRIRSSLPRCRFECESCNYEELSHIALVAFRDAVIAKVPRQDRVCVTRQNSATNSRTSEERRSIQRFKCQGELHIIHIATAQCSVTCIQMEDHERPCWRENKFPREALEFLDKVVEAGMRIADVYRLLRMQEDIDPSNITRMILYEDNDEFQAISFLIPLKRYVSSVKEVLTDSTFKTNDMRFEMFALIGNLGCFGVPLCYMFYLKKSSVDGPTSNVNQSCGSRLLYDWMCKLREKDLRLAFFYHRQGRWRNRGCAEVHAGDARAVVFEALLGRRRAEDGGY</sequence>
<keyword evidence="3" id="KW-1185">Reference proteome</keyword>
<dbReference type="EMBL" id="JBJQOH010000002">
    <property type="protein sequence ID" value="KAL3696866.1"/>
    <property type="molecule type" value="Genomic_DNA"/>
</dbReference>